<dbReference type="AlphaFoldDB" id="A0A5C3KFZ4"/>
<sequence>MTFEISASLLAGFRAWQVVQEDKKAWKNPKASLHYLMFSQGLLYVVPVFILSVSSLALNFEVPFQFSRALNAVKLPLLGLLTARFILQLRKWEHKKKTVVVFELPTIRSDSGIQADAAVVNCQPLASASPSSPGQRRESLRSGTTGASWTRIVSREWWATVLSAKKEANALEEYGADIGPRHGSWVRRLRRERLGAHAADTEHNE</sequence>
<evidence type="ECO:0000313" key="3">
    <source>
        <dbReference type="Proteomes" id="UP000307440"/>
    </source>
</evidence>
<organism evidence="2 3">
    <name type="scientific">Coprinopsis marcescibilis</name>
    <name type="common">Agaric fungus</name>
    <name type="synonym">Psathyrella marcescibilis</name>
    <dbReference type="NCBI Taxonomy" id="230819"/>
    <lineage>
        <taxon>Eukaryota</taxon>
        <taxon>Fungi</taxon>
        <taxon>Dikarya</taxon>
        <taxon>Basidiomycota</taxon>
        <taxon>Agaricomycotina</taxon>
        <taxon>Agaricomycetes</taxon>
        <taxon>Agaricomycetidae</taxon>
        <taxon>Agaricales</taxon>
        <taxon>Agaricineae</taxon>
        <taxon>Psathyrellaceae</taxon>
        <taxon>Coprinopsis</taxon>
    </lineage>
</organism>
<keyword evidence="3" id="KW-1185">Reference proteome</keyword>
<dbReference type="EMBL" id="ML210362">
    <property type="protein sequence ID" value="TFK19056.1"/>
    <property type="molecule type" value="Genomic_DNA"/>
</dbReference>
<keyword evidence="1" id="KW-0812">Transmembrane</keyword>
<accession>A0A5C3KFZ4</accession>
<proteinExistence type="predicted"/>
<dbReference type="Proteomes" id="UP000307440">
    <property type="component" value="Unassembled WGS sequence"/>
</dbReference>
<evidence type="ECO:0000313" key="2">
    <source>
        <dbReference type="EMBL" id="TFK19056.1"/>
    </source>
</evidence>
<dbReference type="OrthoDB" id="3267855at2759"/>
<keyword evidence="1" id="KW-1133">Transmembrane helix</keyword>
<evidence type="ECO:0000256" key="1">
    <source>
        <dbReference type="SAM" id="Phobius"/>
    </source>
</evidence>
<name>A0A5C3KFZ4_COPMA</name>
<feature type="transmembrane region" description="Helical" evidence="1">
    <location>
        <begin position="33"/>
        <end position="57"/>
    </location>
</feature>
<keyword evidence="1" id="KW-0472">Membrane</keyword>
<reference evidence="2 3" key="1">
    <citation type="journal article" date="2019" name="Nat. Ecol. Evol.">
        <title>Megaphylogeny resolves global patterns of mushroom evolution.</title>
        <authorList>
            <person name="Varga T."/>
            <person name="Krizsan K."/>
            <person name="Foldi C."/>
            <person name="Dima B."/>
            <person name="Sanchez-Garcia M."/>
            <person name="Sanchez-Ramirez S."/>
            <person name="Szollosi G.J."/>
            <person name="Szarkandi J.G."/>
            <person name="Papp V."/>
            <person name="Albert L."/>
            <person name="Andreopoulos W."/>
            <person name="Angelini C."/>
            <person name="Antonin V."/>
            <person name="Barry K.W."/>
            <person name="Bougher N.L."/>
            <person name="Buchanan P."/>
            <person name="Buyck B."/>
            <person name="Bense V."/>
            <person name="Catcheside P."/>
            <person name="Chovatia M."/>
            <person name="Cooper J."/>
            <person name="Damon W."/>
            <person name="Desjardin D."/>
            <person name="Finy P."/>
            <person name="Geml J."/>
            <person name="Haridas S."/>
            <person name="Hughes K."/>
            <person name="Justo A."/>
            <person name="Karasinski D."/>
            <person name="Kautmanova I."/>
            <person name="Kiss B."/>
            <person name="Kocsube S."/>
            <person name="Kotiranta H."/>
            <person name="LaButti K.M."/>
            <person name="Lechner B.E."/>
            <person name="Liimatainen K."/>
            <person name="Lipzen A."/>
            <person name="Lukacs Z."/>
            <person name="Mihaltcheva S."/>
            <person name="Morgado L.N."/>
            <person name="Niskanen T."/>
            <person name="Noordeloos M.E."/>
            <person name="Ohm R.A."/>
            <person name="Ortiz-Santana B."/>
            <person name="Ovrebo C."/>
            <person name="Racz N."/>
            <person name="Riley R."/>
            <person name="Savchenko A."/>
            <person name="Shiryaev A."/>
            <person name="Soop K."/>
            <person name="Spirin V."/>
            <person name="Szebenyi C."/>
            <person name="Tomsovsky M."/>
            <person name="Tulloss R.E."/>
            <person name="Uehling J."/>
            <person name="Grigoriev I.V."/>
            <person name="Vagvolgyi C."/>
            <person name="Papp T."/>
            <person name="Martin F.M."/>
            <person name="Miettinen O."/>
            <person name="Hibbett D.S."/>
            <person name="Nagy L.G."/>
        </authorList>
    </citation>
    <scope>NUCLEOTIDE SEQUENCE [LARGE SCALE GENOMIC DNA]</scope>
    <source>
        <strain evidence="2 3">CBS 121175</strain>
    </source>
</reference>
<gene>
    <name evidence="2" type="ORF">FA15DRAFT_709311</name>
</gene>
<protein>
    <submittedName>
        <fullName evidence="2">Uncharacterized protein</fullName>
    </submittedName>
</protein>